<reference evidence="1 2" key="1">
    <citation type="journal article" date="2014" name="J. Microbiol.">
        <title>Diaminobutyricibacter tongyongensis gen. nov., sp. nov. and Homoserinibacter gongjuensis gen. nov., sp. nov. belong to the family Microbacteriaceae.</title>
        <authorList>
            <person name="Kim S.J."/>
            <person name="Ahn J.H."/>
            <person name="Weon H.Y."/>
            <person name="Hamada M."/>
            <person name="Suzuki K."/>
            <person name="Kwon S.W."/>
        </authorList>
    </citation>
    <scope>NUCLEOTIDE SEQUENCE [LARGE SCALE GENOMIC DNA]</scope>
    <source>
        <strain evidence="1 2">NBRC 108724</strain>
    </source>
</reference>
<dbReference type="Proteomes" id="UP000474967">
    <property type="component" value="Unassembled WGS sequence"/>
</dbReference>
<proteinExistence type="predicted"/>
<sequence length="120" mass="12924">MNDTNSTDSTNQGIGASTDIPWANYGDDHVAGVLRNARKVIAAEMQEHELDSADILARLGDVTLTEFLRILYYFGLSAGELLDEPGLGEVIESLKAAGVDFSFEMSNGKSGWEVIDGATR</sequence>
<dbReference type="AlphaFoldDB" id="A0A6L9Y1P0"/>
<comment type="caution">
    <text evidence="1">The sequence shown here is derived from an EMBL/GenBank/DDBJ whole genome shotgun (WGS) entry which is preliminary data.</text>
</comment>
<keyword evidence="2" id="KW-1185">Reference proteome</keyword>
<accession>A0A6L9Y1P0</accession>
<protein>
    <submittedName>
        <fullName evidence="1">Uncharacterized protein</fullName>
    </submittedName>
</protein>
<dbReference type="EMBL" id="JAAGWY010000004">
    <property type="protein sequence ID" value="NEN07609.1"/>
    <property type="molecule type" value="Genomic_DNA"/>
</dbReference>
<dbReference type="RefSeq" id="WP_163291075.1">
    <property type="nucleotide sequence ID" value="NZ_JAAGWY010000004.1"/>
</dbReference>
<evidence type="ECO:0000313" key="2">
    <source>
        <dbReference type="Proteomes" id="UP000474967"/>
    </source>
</evidence>
<name>A0A6L9Y1P0_9MICO</name>
<organism evidence="1 2">
    <name type="scientific">Leifsonia tongyongensis</name>
    <dbReference type="NCBI Taxonomy" id="1268043"/>
    <lineage>
        <taxon>Bacteria</taxon>
        <taxon>Bacillati</taxon>
        <taxon>Actinomycetota</taxon>
        <taxon>Actinomycetes</taxon>
        <taxon>Micrococcales</taxon>
        <taxon>Microbacteriaceae</taxon>
        <taxon>Leifsonia</taxon>
    </lineage>
</organism>
<evidence type="ECO:0000313" key="1">
    <source>
        <dbReference type="EMBL" id="NEN07609.1"/>
    </source>
</evidence>
<gene>
    <name evidence="1" type="ORF">G3T36_17265</name>
</gene>